<dbReference type="InterPro" id="IPR013083">
    <property type="entry name" value="Znf_RING/FYVE/PHD"/>
</dbReference>
<dbReference type="Gene3D" id="3.30.160.60">
    <property type="entry name" value="Classic Zinc Finger"/>
    <property type="match status" value="1"/>
</dbReference>
<dbReference type="SMART" id="SM00184">
    <property type="entry name" value="RING"/>
    <property type="match status" value="1"/>
</dbReference>
<evidence type="ECO:0000259" key="6">
    <source>
        <dbReference type="PROSITE" id="PS50089"/>
    </source>
</evidence>
<dbReference type="PROSITE" id="PS00518">
    <property type="entry name" value="ZF_RING_1"/>
    <property type="match status" value="1"/>
</dbReference>
<dbReference type="EMBL" id="KB499292">
    <property type="protein sequence ID" value="EMP41104.1"/>
    <property type="molecule type" value="Genomic_DNA"/>
</dbReference>
<keyword evidence="9" id="KW-1185">Reference proteome</keyword>
<dbReference type="InterPro" id="IPR017907">
    <property type="entry name" value="Znf_RING_CS"/>
</dbReference>
<feature type="region of interest" description="Disordered" evidence="5">
    <location>
        <begin position="147"/>
        <end position="177"/>
    </location>
</feature>
<keyword evidence="3" id="KW-0862">Zinc</keyword>
<dbReference type="InterPro" id="IPR001841">
    <property type="entry name" value="Znf_RING"/>
</dbReference>
<gene>
    <name evidence="8" type="ORF">UY3_01658</name>
</gene>
<dbReference type="GO" id="GO:0008270">
    <property type="term" value="F:zinc ion binding"/>
    <property type="evidence" value="ECO:0007669"/>
    <property type="project" value="UniProtKB-KW"/>
</dbReference>
<dbReference type="InterPro" id="IPR050143">
    <property type="entry name" value="TRIM/RBCC"/>
</dbReference>
<dbReference type="Pfam" id="PF15227">
    <property type="entry name" value="zf-C3HC4_4"/>
    <property type="match status" value="1"/>
</dbReference>
<evidence type="ECO:0000256" key="1">
    <source>
        <dbReference type="ARBA" id="ARBA00022723"/>
    </source>
</evidence>
<dbReference type="Proteomes" id="UP000031443">
    <property type="component" value="Unassembled WGS sequence"/>
</dbReference>
<evidence type="ECO:0000256" key="5">
    <source>
        <dbReference type="SAM" id="MobiDB-lite"/>
    </source>
</evidence>
<dbReference type="SUPFAM" id="SSF57845">
    <property type="entry name" value="B-box zinc-binding domain"/>
    <property type="match status" value="1"/>
</dbReference>
<reference evidence="9" key="1">
    <citation type="journal article" date="2013" name="Nat. Genet.">
        <title>The draft genomes of soft-shell turtle and green sea turtle yield insights into the development and evolution of the turtle-specific body plan.</title>
        <authorList>
            <person name="Wang Z."/>
            <person name="Pascual-Anaya J."/>
            <person name="Zadissa A."/>
            <person name="Li W."/>
            <person name="Niimura Y."/>
            <person name="Huang Z."/>
            <person name="Li C."/>
            <person name="White S."/>
            <person name="Xiong Z."/>
            <person name="Fang D."/>
            <person name="Wang B."/>
            <person name="Ming Y."/>
            <person name="Chen Y."/>
            <person name="Zheng Y."/>
            <person name="Kuraku S."/>
            <person name="Pignatelli M."/>
            <person name="Herrero J."/>
            <person name="Beal K."/>
            <person name="Nozawa M."/>
            <person name="Li Q."/>
            <person name="Wang J."/>
            <person name="Zhang H."/>
            <person name="Yu L."/>
            <person name="Shigenobu S."/>
            <person name="Wang J."/>
            <person name="Liu J."/>
            <person name="Flicek P."/>
            <person name="Searle S."/>
            <person name="Wang J."/>
            <person name="Kuratani S."/>
            <person name="Yin Y."/>
            <person name="Aken B."/>
            <person name="Zhang G."/>
            <person name="Irie N."/>
        </authorList>
    </citation>
    <scope>NUCLEOTIDE SEQUENCE [LARGE SCALE GENOMIC DNA]</scope>
</reference>
<dbReference type="AlphaFoldDB" id="M7BV74"/>
<evidence type="ECO:0000256" key="4">
    <source>
        <dbReference type="PROSITE-ProRule" id="PRU00024"/>
    </source>
</evidence>
<protein>
    <submittedName>
        <fullName evidence="8">E3 ubiquitin-protein ligase TRIM68</fullName>
    </submittedName>
</protein>
<sequence>MWTPDPPETRKREAAGQAPPDPTSLAGKELDEAICHICRDCLTDPVTIECGHNFCRDCISRRCEGVERLSCPQCGETFQKRAFRSNTQLGRIVESIRQRGLKPGQSGREGNRCEEHGKELTLFCKEESKALCEDCGGSPAHRSHAVIPWAKASREPKGEASTSSRSDNVTVQEQGAISTQLQELRATLRSKTKQNEEETLADFEKMVAEFVN</sequence>
<dbReference type="SMART" id="SM00336">
    <property type="entry name" value="BBOX"/>
    <property type="match status" value="1"/>
</dbReference>
<evidence type="ECO:0000256" key="3">
    <source>
        <dbReference type="ARBA" id="ARBA00022833"/>
    </source>
</evidence>
<feature type="domain" description="RING-type" evidence="6">
    <location>
        <begin position="35"/>
        <end position="74"/>
    </location>
</feature>
<feature type="domain" description="B box-type" evidence="7">
    <location>
        <begin position="108"/>
        <end position="149"/>
    </location>
</feature>
<dbReference type="PROSITE" id="PS50089">
    <property type="entry name" value="ZF_RING_2"/>
    <property type="match status" value="1"/>
</dbReference>
<organism evidence="8 9">
    <name type="scientific">Chelonia mydas</name>
    <name type="common">Green sea-turtle</name>
    <name type="synonym">Chelonia agassizi</name>
    <dbReference type="NCBI Taxonomy" id="8469"/>
    <lineage>
        <taxon>Eukaryota</taxon>
        <taxon>Metazoa</taxon>
        <taxon>Chordata</taxon>
        <taxon>Craniata</taxon>
        <taxon>Vertebrata</taxon>
        <taxon>Euteleostomi</taxon>
        <taxon>Archelosauria</taxon>
        <taxon>Testudinata</taxon>
        <taxon>Testudines</taxon>
        <taxon>Cryptodira</taxon>
        <taxon>Durocryptodira</taxon>
        <taxon>Americhelydia</taxon>
        <taxon>Chelonioidea</taxon>
        <taxon>Cheloniidae</taxon>
        <taxon>Chelonia</taxon>
    </lineage>
</organism>
<evidence type="ECO:0000256" key="2">
    <source>
        <dbReference type="ARBA" id="ARBA00022771"/>
    </source>
</evidence>
<proteinExistence type="predicted"/>
<evidence type="ECO:0000259" key="7">
    <source>
        <dbReference type="PROSITE" id="PS50119"/>
    </source>
</evidence>
<accession>M7BV74</accession>
<feature type="region of interest" description="Disordered" evidence="5">
    <location>
        <begin position="1"/>
        <end position="25"/>
    </location>
</feature>
<dbReference type="PANTHER" id="PTHR24103">
    <property type="entry name" value="E3 UBIQUITIN-PROTEIN LIGASE TRIM"/>
    <property type="match status" value="1"/>
</dbReference>
<keyword evidence="1" id="KW-0479">Metal-binding</keyword>
<dbReference type="Pfam" id="PF00643">
    <property type="entry name" value="zf-B_box"/>
    <property type="match status" value="1"/>
</dbReference>
<name>M7BV74_CHEMY</name>
<dbReference type="SUPFAM" id="SSF57850">
    <property type="entry name" value="RING/U-box"/>
    <property type="match status" value="1"/>
</dbReference>
<evidence type="ECO:0000313" key="9">
    <source>
        <dbReference type="Proteomes" id="UP000031443"/>
    </source>
</evidence>
<dbReference type="Gene3D" id="3.30.40.10">
    <property type="entry name" value="Zinc/RING finger domain, C3HC4 (zinc finger)"/>
    <property type="match status" value="1"/>
</dbReference>
<dbReference type="InterPro" id="IPR000315">
    <property type="entry name" value="Znf_B-box"/>
</dbReference>
<evidence type="ECO:0000313" key="8">
    <source>
        <dbReference type="EMBL" id="EMP41104.1"/>
    </source>
</evidence>
<keyword evidence="2 4" id="KW-0863">Zinc-finger</keyword>
<feature type="compositionally biased region" description="Polar residues" evidence="5">
    <location>
        <begin position="160"/>
        <end position="177"/>
    </location>
</feature>
<dbReference type="PROSITE" id="PS50119">
    <property type="entry name" value="ZF_BBOX"/>
    <property type="match status" value="1"/>
</dbReference>